<comment type="caution">
    <text evidence="6">The sequence shown here is derived from an EMBL/GenBank/DDBJ whole genome shotgun (WGS) entry which is preliminary data.</text>
</comment>
<dbReference type="RefSeq" id="WP_109718555.1">
    <property type="nucleotide sequence ID" value="NZ_QEQK01000001.1"/>
</dbReference>
<dbReference type="GO" id="GO:0003700">
    <property type="term" value="F:DNA-binding transcription factor activity"/>
    <property type="evidence" value="ECO:0007669"/>
    <property type="project" value="InterPro"/>
</dbReference>
<organism evidence="6 7">
    <name type="scientific">Abyssibacter profundi</name>
    <dbReference type="NCBI Taxonomy" id="2182787"/>
    <lineage>
        <taxon>Bacteria</taxon>
        <taxon>Pseudomonadati</taxon>
        <taxon>Pseudomonadota</taxon>
        <taxon>Gammaproteobacteria</taxon>
        <taxon>Chromatiales</taxon>
        <taxon>Oceanococcaceae</taxon>
        <taxon>Abyssibacter</taxon>
    </lineage>
</organism>
<dbReference type="Proteomes" id="UP000251800">
    <property type="component" value="Unassembled WGS sequence"/>
</dbReference>
<dbReference type="AlphaFoldDB" id="A0A363UQC3"/>
<keyword evidence="1" id="KW-0805">Transcription regulation</keyword>
<dbReference type="OrthoDB" id="9808480at2"/>
<evidence type="ECO:0000256" key="2">
    <source>
        <dbReference type="ARBA" id="ARBA00023125"/>
    </source>
</evidence>
<evidence type="ECO:0000259" key="5">
    <source>
        <dbReference type="PROSITE" id="PS50937"/>
    </source>
</evidence>
<dbReference type="Pfam" id="PF09278">
    <property type="entry name" value="MerR-DNA-bind"/>
    <property type="match status" value="1"/>
</dbReference>
<dbReference type="PANTHER" id="PTHR30204">
    <property type="entry name" value="REDOX-CYCLING DRUG-SENSING TRANSCRIPTIONAL ACTIVATOR SOXR"/>
    <property type="match status" value="1"/>
</dbReference>
<proteinExistence type="predicted"/>
<dbReference type="InterPro" id="IPR009061">
    <property type="entry name" value="DNA-bd_dom_put_sf"/>
</dbReference>
<keyword evidence="3" id="KW-0804">Transcription</keyword>
<dbReference type="SUPFAM" id="SSF46955">
    <property type="entry name" value="Putative DNA-binding domain"/>
    <property type="match status" value="1"/>
</dbReference>
<dbReference type="PRINTS" id="PR00040">
    <property type="entry name" value="HTHMERR"/>
</dbReference>
<dbReference type="PROSITE" id="PS50937">
    <property type="entry name" value="HTH_MERR_2"/>
    <property type="match status" value="1"/>
</dbReference>
<evidence type="ECO:0000256" key="1">
    <source>
        <dbReference type="ARBA" id="ARBA00023015"/>
    </source>
</evidence>
<dbReference type="PANTHER" id="PTHR30204:SF94">
    <property type="entry name" value="HEAVY METAL-DEPENDENT TRANSCRIPTIONAL REGULATOR HI_0293-RELATED"/>
    <property type="match status" value="1"/>
</dbReference>
<dbReference type="SMART" id="SM00422">
    <property type="entry name" value="HTH_MERR"/>
    <property type="match status" value="1"/>
</dbReference>
<accession>A0A363UQC3</accession>
<dbReference type="EMBL" id="QEQK01000001">
    <property type="protein sequence ID" value="PWN57699.1"/>
    <property type="molecule type" value="Genomic_DNA"/>
</dbReference>
<gene>
    <name evidence="6" type="ORF">DEH80_00735</name>
</gene>
<dbReference type="InterPro" id="IPR000551">
    <property type="entry name" value="MerR-type_HTH_dom"/>
</dbReference>
<dbReference type="InterPro" id="IPR047057">
    <property type="entry name" value="MerR_fam"/>
</dbReference>
<feature type="coiled-coil region" evidence="4">
    <location>
        <begin position="85"/>
        <end position="112"/>
    </location>
</feature>
<feature type="domain" description="HTH merR-type" evidence="5">
    <location>
        <begin position="6"/>
        <end position="75"/>
    </location>
</feature>
<name>A0A363UQC3_9GAMM</name>
<dbReference type="GO" id="GO:0003677">
    <property type="term" value="F:DNA binding"/>
    <property type="evidence" value="ECO:0007669"/>
    <property type="project" value="UniProtKB-KW"/>
</dbReference>
<dbReference type="InterPro" id="IPR015358">
    <property type="entry name" value="Tscrpt_reg_MerR_DNA-bd"/>
</dbReference>
<dbReference type="PROSITE" id="PS00552">
    <property type="entry name" value="HTH_MERR_1"/>
    <property type="match status" value="1"/>
</dbReference>
<keyword evidence="4" id="KW-0175">Coiled coil</keyword>
<evidence type="ECO:0000313" key="6">
    <source>
        <dbReference type="EMBL" id="PWN57699.1"/>
    </source>
</evidence>
<evidence type="ECO:0000256" key="3">
    <source>
        <dbReference type="ARBA" id="ARBA00023163"/>
    </source>
</evidence>
<keyword evidence="7" id="KW-1185">Reference proteome</keyword>
<evidence type="ECO:0000313" key="7">
    <source>
        <dbReference type="Proteomes" id="UP000251800"/>
    </source>
</evidence>
<evidence type="ECO:0000256" key="4">
    <source>
        <dbReference type="SAM" id="Coils"/>
    </source>
</evidence>
<keyword evidence="2" id="KW-0238">DNA-binding</keyword>
<protein>
    <submittedName>
        <fullName evidence="6">Heavy metal-responsive transcriptional regulator</fullName>
    </submittedName>
</protein>
<reference evidence="6 7" key="1">
    <citation type="submission" date="2018-05" db="EMBL/GenBank/DDBJ databases">
        <title>Abyssibacter profundi OUC007T gen. nov., sp. nov, a marine bacterium isolated from seawater of the Mariana Trench.</title>
        <authorList>
            <person name="Zhou S."/>
        </authorList>
    </citation>
    <scope>NUCLEOTIDE SEQUENCE [LARGE SCALE GENOMIC DNA]</scope>
    <source>
        <strain evidence="6 7">OUC007</strain>
    </source>
</reference>
<sequence length="143" mass="15695">MNTSKPLTIGRLARATGLSVETIRYYEREGILPEPQRTAANYRLYPTDSIERLRFVLRAKTLGFSLAEIRTLLGLQGGGDRAAVRALAQAHLEDIERRIRDLNAMRRVLRQAVADCDGQGSTVGCPIIQAIEADAASSQEGIT</sequence>
<dbReference type="Gene3D" id="1.10.1660.10">
    <property type="match status" value="1"/>
</dbReference>
<dbReference type="Pfam" id="PF00376">
    <property type="entry name" value="MerR"/>
    <property type="match status" value="1"/>
</dbReference>